<reference evidence="2 3" key="1">
    <citation type="journal article" date="2016" name="Sci. Rep.">
        <title>Draft genome sequencing and secretome analysis of fungal phytopathogen Ascochyta rabiei provides insight into the necrotrophic effector repertoire.</title>
        <authorList>
            <person name="Verma S."/>
            <person name="Gazara R.K."/>
            <person name="Nizam S."/>
            <person name="Parween S."/>
            <person name="Chattopadhyay D."/>
            <person name="Verma P.K."/>
        </authorList>
    </citation>
    <scope>NUCLEOTIDE SEQUENCE [LARGE SCALE GENOMIC DNA]</scope>
    <source>
        <strain evidence="2 3">ArDII</strain>
    </source>
</reference>
<feature type="region of interest" description="Disordered" evidence="1">
    <location>
        <begin position="289"/>
        <end position="313"/>
    </location>
</feature>
<name>A0A163LVI8_DIDRA</name>
<feature type="compositionally biased region" description="Polar residues" evidence="1">
    <location>
        <begin position="388"/>
        <end position="406"/>
    </location>
</feature>
<comment type="caution">
    <text evidence="2">The sequence shown here is derived from an EMBL/GenBank/DDBJ whole genome shotgun (WGS) entry which is preliminary data.</text>
</comment>
<evidence type="ECO:0000313" key="2">
    <source>
        <dbReference type="EMBL" id="KZM28159.1"/>
    </source>
</evidence>
<proteinExistence type="predicted"/>
<protein>
    <submittedName>
        <fullName evidence="2">Metal ion binding</fullName>
    </submittedName>
</protein>
<dbReference type="AlphaFoldDB" id="A0A163LVI8"/>
<dbReference type="EMBL" id="JYNV01000032">
    <property type="protein sequence ID" value="KZM28159.1"/>
    <property type="molecule type" value="Genomic_DNA"/>
</dbReference>
<feature type="region of interest" description="Disordered" evidence="1">
    <location>
        <begin position="341"/>
        <end position="442"/>
    </location>
</feature>
<feature type="compositionally biased region" description="Polar residues" evidence="1">
    <location>
        <begin position="424"/>
        <end position="434"/>
    </location>
</feature>
<keyword evidence="3" id="KW-1185">Reference proteome</keyword>
<dbReference type="Proteomes" id="UP000076837">
    <property type="component" value="Unassembled WGS sequence"/>
</dbReference>
<evidence type="ECO:0000313" key="3">
    <source>
        <dbReference type="Proteomes" id="UP000076837"/>
    </source>
</evidence>
<feature type="compositionally biased region" description="Low complexity" evidence="1">
    <location>
        <begin position="289"/>
        <end position="310"/>
    </location>
</feature>
<accession>A0A163LVI8</accession>
<sequence length="442" mass="48945">MTLPEGLRYYILRDNVAVPLAPIDQLPFQLQDLPRQLTPCQASDAGWKLVGKTQVRSSMLAIQAPAAFFSQPVPPTKTTYLAPDHEVRENPLFSAQELWPLRKVPSKSVVHPKQTSLPPTNLSSPARTAFVTDVIEPVCSRNTQRPNHCTLTPSHTQPASRMKEYCDFWMRTGECNYADFTKSREGKGCIYKHEMPSDRNKLRELGFPHGVPRWYKEKTVIAAAGGLNWSRGTVQDSHDRKLSEEPRASRAFSPPKFINIRNEEMSKSMTVDPQKAPVEVGDLISFDDSPAATTASSPQALTSSCSGSTSDDTEVLVFPPSKLLLQTMASTFREHVMQIPDKASEDMSGNQPVSDSSLASDNKSHAKLFTSHPKHRSRQRKPVEHPANSGSQNGLARSKHATSSNSKKAENLSKGGKRRGNGIDPQTTITQRQSALHEKDKQ</sequence>
<feature type="compositionally biased region" description="Basic and acidic residues" evidence="1">
    <location>
        <begin position="236"/>
        <end position="248"/>
    </location>
</feature>
<dbReference type="STRING" id="5454.A0A163LVI8"/>
<feature type="region of interest" description="Disordered" evidence="1">
    <location>
        <begin position="230"/>
        <end position="256"/>
    </location>
</feature>
<evidence type="ECO:0000256" key="1">
    <source>
        <dbReference type="SAM" id="MobiDB-lite"/>
    </source>
</evidence>
<feature type="compositionally biased region" description="Polar residues" evidence="1">
    <location>
        <begin position="347"/>
        <end position="361"/>
    </location>
</feature>
<gene>
    <name evidence="2" type="ORF">ST47_g696</name>
</gene>
<organism evidence="2 3">
    <name type="scientific">Didymella rabiei</name>
    <name type="common">Chickpea ascochyta blight fungus</name>
    <name type="synonym">Mycosphaerella rabiei</name>
    <dbReference type="NCBI Taxonomy" id="5454"/>
    <lineage>
        <taxon>Eukaryota</taxon>
        <taxon>Fungi</taxon>
        <taxon>Dikarya</taxon>
        <taxon>Ascomycota</taxon>
        <taxon>Pezizomycotina</taxon>
        <taxon>Dothideomycetes</taxon>
        <taxon>Pleosporomycetidae</taxon>
        <taxon>Pleosporales</taxon>
        <taxon>Pleosporineae</taxon>
        <taxon>Didymellaceae</taxon>
        <taxon>Ascochyta</taxon>
    </lineage>
</organism>